<keyword evidence="8" id="KW-1185">Reference proteome</keyword>
<dbReference type="InterPro" id="IPR010982">
    <property type="entry name" value="Lambda_DNA-bd_dom_sf"/>
</dbReference>
<dbReference type="InterPro" id="IPR046335">
    <property type="entry name" value="LacI/GalR-like_sensor"/>
</dbReference>
<dbReference type="PRINTS" id="PR00036">
    <property type="entry name" value="HTHLACI"/>
</dbReference>
<organism evidence="7 8">
    <name type="scientific">Caldimonas thermodepolymerans</name>
    <dbReference type="NCBI Taxonomy" id="215580"/>
    <lineage>
        <taxon>Bacteria</taxon>
        <taxon>Pseudomonadati</taxon>
        <taxon>Pseudomonadota</taxon>
        <taxon>Betaproteobacteria</taxon>
        <taxon>Burkholderiales</taxon>
        <taxon>Sphaerotilaceae</taxon>
        <taxon>Caldimonas</taxon>
    </lineage>
</organism>
<dbReference type="SMART" id="SM00354">
    <property type="entry name" value="HTH_LACI"/>
    <property type="match status" value="1"/>
</dbReference>
<accession>A0A2S5T4X8</accession>
<dbReference type="Gene3D" id="1.10.260.40">
    <property type="entry name" value="lambda repressor-like DNA-binding domains"/>
    <property type="match status" value="1"/>
</dbReference>
<name>A0A2S5T4X8_9BURK</name>
<sequence length="365" mass="39385">MERSRRWLQCRSTPSSGLGESVKTKSKPARDAGGSATLLEVARAAGVSAATVSRILNGGARVSEAKRAAVEAAIAALNFKPNALAQSLKRGRSLTFGVLTQSVDSPFFAETLLGIEAALAGTGYEPLIASGHWNPQEEADRLRRLLARQVDGLIVLFGKLSNDELQRFALHVPVVATGHELRSPRALAFRLDNELGGYMATRHLLDLGHRDIAHITGDLAHADAVDRLAGYRRALAEAGVPYDERLVVQGNFKEPGGVMAANRLLDAGVPFTAIFAANDQTAYGAHLALYRRGIRVPDDISLIGFDDLPSSLYTTPPLTTVRQPMFDVGRLAAQALLRMVEGEPATLDELPELSLVVRETTRRLR</sequence>
<protein>
    <submittedName>
        <fullName evidence="7">Transcriptional regulator</fullName>
    </submittedName>
</protein>
<reference evidence="7 8" key="1">
    <citation type="submission" date="2018-02" db="EMBL/GenBank/DDBJ databases">
        <title>Reclassifiation of [Polyangium] brachysporum DSM 7029 as Guopingzhaonella breviflexa gen. nov., sp. nov., a member of the family Comamonadaceae.</title>
        <authorList>
            <person name="Tang B."/>
        </authorList>
    </citation>
    <scope>NUCLEOTIDE SEQUENCE [LARGE SCALE GENOMIC DNA]</scope>
    <source>
        <strain evidence="7 8">DSM 15344</strain>
    </source>
</reference>
<dbReference type="InterPro" id="IPR028082">
    <property type="entry name" value="Peripla_BP_I"/>
</dbReference>
<dbReference type="PANTHER" id="PTHR30146">
    <property type="entry name" value="LACI-RELATED TRANSCRIPTIONAL REPRESSOR"/>
    <property type="match status" value="1"/>
</dbReference>
<feature type="domain" description="HTH lacI-type" evidence="6">
    <location>
        <begin position="36"/>
        <end position="90"/>
    </location>
</feature>
<evidence type="ECO:0000256" key="2">
    <source>
        <dbReference type="ARBA" id="ARBA00023015"/>
    </source>
</evidence>
<dbReference type="Pfam" id="PF00356">
    <property type="entry name" value="LacI"/>
    <property type="match status" value="1"/>
</dbReference>
<dbReference type="PANTHER" id="PTHR30146:SF148">
    <property type="entry name" value="HTH-TYPE TRANSCRIPTIONAL REPRESSOR PURR-RELATED"/>
    <property type="match status" value="1"/>
</dbReference>
<dbReference type="Pfam" id="PF13377">
    <property type="entry name" value="Peripla_BP_3"/>
    <property type="match status" value="1"/>
</dbReference>
<evidence type="ECO:0000256" key="5">
    <source>
        <dbReference type="SAM" id="MobiDB-lite"/>
    </source>
</evidence>
<dbReference type="Proteomes" id="UP000239406">
    <property type="component" value="Unassembled WGS sequence"/>
</dbReference>
<dbReference type="PROSITE" id="PS50932">
    <property type="entry name" value="HTH_LACI_2"/>
    <property type="match status" value="1"/>
</dbReference>
<evidence type="ECO:0000259" key="6">
    <source>
        <dbReference type="PROSITE" id="PS50932"/>
    </source>
</evidence>
<keyword evidence="3" id="KW-0238">DNA-binding</keyword>
<dbReference type="GO" id="GO:0000976">
    <property type="term" value="F:transcription cis-regulatory region binding"/>
    <property type="evidence" value="ECO:0007669"/>
    <property type="project" value="TreeGrafter"/>
</dbReference>
<dbReference type="InterPro" id="IPR000843">
    <property type="entry name" value="HTH_LacI"/>
</dbReference>
<dbReference type="EMBL" id="PSNY01000008">
    <property type="protein sequence ID" value="PPE70043.1"/>
    <property type="molecule type" value="Genomic_DNA"/>
</dbReference>
<evidence type="ECO:0000256" key="4">
    <source>
        <dbReference type="ARBA" id="ARBA00023163"/>
    </source>
</evidence>
<dbReference type="SUPFAM" id="SSF47413">
    <property type="entry name" value="lambda repressor-like DNA-binding domains"/>
    <property type="match status" value="1"/>
</dbReference>
<proteinExistence type="predicted"/>
<evidence type="ECO:0000256" key="1">
    <source>
        <dbReference type="ARBA" id="ARBA00022491"/>
    </source>
</evidence>
<gene>
    <name evidence="7" type="ORF">C1702_09305</name>
</gene>
<evidence type="ECO:0000256" key="3">
    <source>
        <dbReference type="ARBA" id="ARBA00023125"/>
    </source>
</evidence>
<keyword evidence="2" id="KW-0805">Transcription regulation</keyword>
<dbReference type="PROSITE" id="PS00356">
    <property type="entry name" value="HTH_LACI_1"/>
    <property type="match status" value="1"/>
</dbReference>
<dbReference type="CDD" id="cd06290">
    <property type="entry name" value="PBP1_LacI-like"/>
    <property type="match status" value="1"/>
</dbReference>
<dbReference type="GO" id="GO:0003700">
    <property type="term" value="F:DNA-binding transcription factor activity"/>
    <property type="evidence" value="ECO:0007669"/>
    <property type="project" value="TreeGrafter"/>
</dbReference>
<dbReference type="Gene3D" id="3.40.50.2300">
    <property type="match status" value="2"/>
</dbReference>
<dbReference type="SUPFAM" id="SSF53822">
    <property type="entry name" value="Periplasmic binding protein-like I"/>
    <property type="match status" value="1"/>
</dbReference>
<dbReference type="CDD" id="cd01392">
    <property type="entry name" value="HTH_LacI"/>
    <property type="match status" value="1"/>
</dbReference>
<evidence type="ECO:0000313" key="7">
    <source>
        <dbReference type="EMBL" id="PPE70043.1"/>
    </source>
</evidence>
<keyword evidence="4" id="KW-0804">Transcription</keyword>
<feature type="region of interest" description="Disordered" evidence="5">
    <location>
        <begin position="1"/>
        <end position="33"/>
    </location>
</feature>
<evidence type="ECO:0000313" key="8">
    <source>
        <dbReference type="Proteomes" id="UP000239406"/>
    </source>
</evidence>
<keyword evidence="1" id="KW-0678">Repressor</keyword>
<comment type="caution">
    <text evidence="7">The sequence shown here is derived from an EMBL/GenBank/DDBJ whole genome shotgun (WGS) entry which is preliminary data.</text>
</comment>
<dbReference type="AlphaFoldDB" id="A0A2S5T4X8"/>